<dbReference type="EMBL" id="SOYY01000022">
    <property type="protein sequence ID" value="KAA0704842.1"/>
    <property type="molecule type" value="Genomic_DNA"/>
</dbReference>
<dbReference type="Proteomes" id="UP000324632">
    <property type="component" value="Chromosome 22"/>
</dbReference>
<dbReference type="AlphaFoldDB" id="A0A5A9N4A3"/>
<protein>
    <submittedName>
        <fullName evidence="2">Uncharacterized protein</fullName>
    </submittedName>
</protein>
<gene>
    <name evidence="2" type="ORF">E1301_Tti000843</name>
</gene>
<evidence type="ECO:0000313" key="3">
    <source>
        <dbReference type="Proteomes" id="UP000324632"/>
    </source>
</evidence>
<evidence type="ECO:0000313" key="2">
    <source>
        <dbReference type="EMBL" id="KAA0704842.1"/>
    </source>
</evidence>
<proteinExistence type="predicted"/>
<keyword evidence="3" id="KW-1185">Reference proteome</keyword>
<organism evidence="2 3">
    <name type="scientific">Triplophysa tibetana</name>
    <dbReference type="NCBI Taxonomy" id="1572043"/>
    <lineage>
        <taxon>Eukaryota</taxon>
        <taxon>Metazoa</taxon>
        <taxon>Chordata</taxon>
        <taxon>Craniata</taxon>
        <taxon>Vertebrata</taxon>
        <taxon>Euteleostomi</taxon>
        <taxon>Actinopterygii</taxon>
        <taxon>Neopterygii</taxon>
        <taxon>Teleostei</taxon>
        <taxon>Ostariophysi</taxon>
        <taxon>Cypriniformes</taxon>
        <taxon>Nemacheilidae</taxon>
        <taxon>Triplophysa</taxon>
    </lineage>
</organism>
<accession>A0A5A9N4A3</accession>
<feature type="compositionally biased region" description="Polar residues" evidence="1">
    <location>
        <begin position="32"/>
        <end position="44"/>
    </location>
</feature>
<evidence type="ECO:0000256" key="1">
    <source>
        <dbReference type="SAM" id="MobiDB-lite"/>
    </source>
</evidence>
<comment type="caution">
    <text evidence="2">The sequence shown here is derived from an EMBL/GenBank/DDBJ whole genome shotgun (WGS) entry which is preliminary data.</text>
</comment>
<name>A0A5A9N4A3_9TELE</name>
<dbReference type="OrthoDB" id="8524730at2759"/>
<feature type="compositionally biased region" description="Basic and acidic residues" evidence="1">
    <location>
        <begin position="1"/>
        <end position="10"/>
    </location>
</feature>
<sequence length="208" mass="23785">MIIDKDKERLPVNTDSTVKLAGLGKDSEVQQKARTQQTQVNTEENPSDHPTNDKMVRAELEWSVPMCVPLPIEVLNHDQAFPFLNTTLADLGIEESAVKERVVWVDTKRTRVKGRTGKLKEKEVTVLEVRVKAQHPGEPQSQEVIYSTESHTDRSFCRSGVDILPWRHTQPAENEHQPVELILAIDTLSESKPQWQKTEEKRDFQNEV</sequence>
<reference evidence="2 3" key="1">
    <citation type="journal article" date="2019" name="Mol. Ecol. Resour.">
        <title>Chromosome-level genome assembly of Triplophysa tibetana, a fish adapted to the harsh high-altitude environment of the Tibetan Plateau.</title>
        <authorList>
            <person name="Yang X."/>
            <person name="Liu H."/>
            <person name="Ma Z."/>
            <person name="Zou Y."/>
            <person name="Zou M."/>
            <person name="Mao Y."/>
            <person name="Li X."/>
            <person name="Wang H."/>
            <person name="Chen T."/>
            <person name="Wang W."/>
            <person name="Yang R."/>
        </authorList>
    </citation>
    <scope>NUCLEOTIDE SEQUENCE [LARGE SCALE GENOMIC DNA]</scope>
    <source>
        <strain evidence="2">TTIB1903HZAU</strain>
        <tissue evidence="2">Muscle</tissue>
    </source>
</reference>
<feature type="region of interest" description="Disordered" evidence="1">
    <location>
        <begin position="1"/>
        <end position="53"/>
    </location>
</feature>